<dbReference type="GO" id="GO:0005886">
    <property type="term" value="C:plasma membrane"/>
    <property type="evidence" value="ECO:0007669"/>
    <property type="project" value="UniProtKB-SubCell"/>
</dbReference>
<dbReference type="RefSeq" id="WP_136862747.1">
    <property type="nucleotide sequence ID" value="NZ_SWCJ01000004.1"/>
</dbReference>
<keyword evidence="3 8" id="KW-0812">Transmembrane</keyword>
<reference evidence="11 12" key="1">
    <citation type="submission" date="2019-04" db="EMBL/GenBank/DDBJ databases">
        <authorList>
            <person name="Hwang J.C."/>
        </authorList>
    </citation>
    <scope>NUCLEOTIDE SEQUENCE [LARGE SCALE GENOMIC DNA]</scope>
    <source>
        <strain evidence="11 12">IMCC35002</strain>
    </source>
</reference>
<comment type="similarity">
    <text evidence="6">Belongs to the exbB/tolQ family.</text>
</comment>
<feature type="domain" description="MotA/TolQ/ExbB proton channel" evidence="10">
    <location>
        <begin position="291"/>
        <end position="395"/>
    </location>
</feature>
<feature type="coiled-coil region" evidence="7">
    <location>
        <begin position="55"/>
        <end position="82"/>
    </location>
</feature>
<evidence type="ECO:0000256" key="1">
    <source>
        <dbReference type="ARBA" id="ARBA00004651"/>
    </source>
</evidence>
<dbReference type="GO" id="GO:0017038">
    <property type="term" value="P:protein import"/>
    <property type="evidence" value="ECO:0007669"/>
    <property type="project" value="TreeGrafter"/>
</dbReference>
<evidence type="ECO:0000313" key="11">
    <source>
        <dbReference type="EMBL" id="TKB56018.1"/>
    </source>
</evidence>
<organism evidence="11 12">
    <name type="scientific">Ferrimonas aestuarii</name>
    <dbReference type="NCBI Taxonomy" id="2569539"/>
    <lineage>
        <taxon>Bacteria</taxon>
        <taxon>Pseudomonadati</taxon>
        <taxon>Pseudomonadota</taxon>
        <taxon>Gammaproteobacteria</taxon>
        <taxon>Alteromonadales</taxon>
        <taxon>Ferrimonadaceae</taxon>
        <taxon>Ferrimonas</taxon>
    </lineage>
</organism>
<evidence type="ECO:0000256" key="6">
    <source>
        <dbReference type="RuleBase" id="RU004057"/>
    </source>
</evidence>
<evidence type="ECO:0000256" key="5">
    <source>
        <dbReference type="ARBA" id="ARBA00023136"/>
    </source>
</evidence>
<keyword evidence="6" id="KW-0653">Protein transport</keyword>
<feature type="transmembrane region" description="Helical" evidence="8">
    <location>
        <begin position="358"/>
        <end position="383"/>
    </location>
</feature>
<comment type="subcellular location">
    <subcellularLocation>
        <location evidence="1">Cell membrane</location>
        <topology evidence="1">Multi-pass membrane protein</topology>
    </subcellularLocation>
    <subcellularLocation>
        <location evidence="6">Membrane</location>
        <topology evidence="6">Multi-pass membrane protein</topology>
    </subcellularLocation>
</comment>
<keyword evidence="5 8" id="KW-0472">Membrane</keyword>
<keyword evidence="2" id="KW-1003">Cell membrane</keyword>
<comment type="caution">
    <text evidence="11">The sequence shown here is derived from an EMBL/GenBank/DDBJ whole genome shotgun (WGS) entry which is preliminary data.</text>
</comment>
<evidence type="ECO:0000256" key="9">
    <source>
        <dbReference type="SAM" id="SignalP"/>
    </source>
</evidence>
<evidence type="ECO:0000256" key="4">
    <source>
        <dbReference type="ARBA" id="ARBA00022989"/>
    </source>
</evidence>
<name>A0A4U1BP96_9GAMM</name>
<evidence type="ECO:0000259" key="10">
    <source>
        <dbReference type="Pfam" id="PF01618"/>
    </source>
</evidence>
<dbReference type="OrthoDB" id="4045at2"/>
<dbReference type="InterPro" id="IPR002898">
    <property type="entry name" value="MotA_ExbB_proton_chnl"/>
</dbReference>
<keyword evidence="12" id="KW-1185">Reference proteome</keyword>
<keyword evidence="9" id="KW-0732">Signal</keyword>
<keyword evidence="4 8" id="KW-1133">Transmembrane helix</keyword>
<dbReference type="Pfam" id="PF01618">
    <property type="entry name" value="MotA_ExbB"/>
    <property type="match status" value="1"/>
</dbReference>
<feature type="chain" id="PRO_5020734195" evidence="9">
    <location>
        <begin position="23"/>
        <end position="412"/>
    </location>
</feature>
<dbReference type="AlphaFoldDB" id="A0A4U1BP96"/>
<evidence type="ECO:0000256" key="3">
    <source>
        <dbReference type="ARBA" id="ARBA00022692"/>
    </source>
</evidence>
<gene>
    <name evidence="11" type="ORF">FCL42_07305</name>
</gene>
<evidence type="ECO:0000256" key="2">
    <source>
        <dbReference type="ARBA" id="ARBA00022475"/>
    </source>
</evidence>
<dbReference type="Proteomes" id="UP000305675">
    <property type="component" value="Unassembled WGS sequence"/>
</dbReference>
<dbReference type="EMBL" id="SWCJ01000004">
    <property type="protein sequence ID" value="TKB56018.1"/>
    <property type="molecule type" value="Genomic_DNA"/>
</dbReference>
<keyword evidence="7" id="KW-0175">Coiled coil</keyword>
<proteinExistence type="inferred from homology"/>
<evidence type="ECO:0000313" key="12">
    <source>
        <dbReference type="Proteomes" id="UP000305675"/>
    </source>
</evidence>
<feature type="transmembrane region" description="Helical" evidence="8">
    <location>
        <begin position="315"/>
        <end position="338"/>
    </location>
</feature>
<dbReference type="PANTHER" id="PTHR30625:SF11">
    <property type="entry name" value="MOTA_TOLQ_EXBB PROTON CHANNEL DOMAIN-CONTAINING PROTEIN"/>
    <property type="match status" value="1"/>
</dbReference>
<protein>
    <submittedName>
        <fullName evidence="11">MotA/TolQ/ExbB proton channel family protein</fullName>
    </submittedName>
</protein>
<keyword evidence="6" id="KW-0813">Transport</keyword>
<dbReference type="InterPro" id="IPR050790">
    <property type="entry name" value="ExbB/TolQ_transport"/>
</dbReference>
<dbReference type="PANTHER" id="PTHR30625">
    <property type="entry name" value="PROTEIN TOLQ"/>
    <property type="match status" value="1"/>
</dbReference>
<feature type="transmembrane region" description="Helical" evidence="8">
    <location>
        <begin position="229"/>
        <end position="250"/>
    </location>
</feature>
<sequence>MKRRWLTACLLCLPLVSHLGFAKDDLSQVTREFERKLAASQQRYQQVSDGLLKQRKPQLQKLQKLERQLIELRQQLAGHTRAKDEQFVSLQSMQTRLGKWQQQNRYIDNLLGRYLGGDSDIKDTKLFTSRLAALSQDLRPEWRSSEIVGLDGRIVQGQQLTVGPLSWFKDTQGQGYLADTIATPNNLLMAAPMAINDINAMPVDISQDKAIRIASSESSWLSKLEKGGIWVYPILVLGALALLVALYKLVTLARLAKLQPQFARQALDGNQPETHGWQQQLFDLAQAHRHWPHEALADKLHHQLLEWKAQLDSKMVMLAATAAVAPLLGLLGTVSGMIHTFEMMNLFGNQDQNMLAGGISEALVTTELGLIVAVPTLLLHAYINRGHQAYLAQLEADTVLLAELSSASKESS</sequence>
<feature type="signal peptide" evidence="9">
    <location>
        <begin position="1"/>
        <end position="22"/>
    </location>
</feature>
<accession>A0A4U1BP96</accession>
<evidence type="ECO:0000256" key="8">
    <source>
        <dbReference type="SAM" id="Phobius"/>
    </source>
</evidence>
<evidence type="ECO:0000256" key="7">
    <source>
        <dbReference type="SAM" id="Coils"/>
    </source>
</evidence>